<protein>
    <submittedName>
        <fullName evidence="1">Uncharacterized protein</fullName>
    </submittedName>
</protein>
<gene>
    <name evidence="1" type="ORF">CH379_010275</name>
</gene>
<dbReference type="Proteomes" id="UP000232122">
    <property type="component" value="Unassembled WGS sequence"/>
</dbReference>
<name>A0AAE4QN31_9LEPT</name>
<dbReference type="PROSITE" id="PS51257">
    <property type="entry name" value="PROKAR_LIPOPROTEIN"/>
    <property type="match status" value="1"/>
</dbReference>
<reference evidence="1 2" key="1">
    <citation type="journal article" date="2018" name="Microb. Genom.">
        <title>Deciphering the unexplored Leptospira diversity from soils uncovers genomic evolution to virulence.</title>
        <authorList>
            <person name="Thibeaux R."/>
            <person name="Iraola G."/>
            <person name="Ferres I."/>
            <person name="Bierque E."/>
            <person name="Girault D."/>
            <person name="Soupe-Gilbert M.E."/>
            <person name="Picardeau M."/>
            <person name="Goarant C."/>
        </authorList>
    </citation>
    <scope>NUCLEOTIDE SEQUENCE [LARGE SCALE GENOMIC DNA]</scope>
    <source>
        <strain evidence="1 2">ATI7-C-A5</strain>
    </source>
</reference>
<comment type="caution">
    <text evidence="1">The sequence shown here is derived from an EMBL/GenBank/DDBJ whole genome shotgun (WGS) entry which is preliminary data.</text>
</comment>
<organism evidence="1 2">
    <name type="scientific">Leptospira ellisii</name>
    <dbReference type="NCBI Taxonomy" id="2023197"/>
    <lineage>
        <taxon>Bacteria</taxon>
        <taxon>Pseudomonadati</taxon>
        <taxon>Spirochaetota</taxon>
        <taxon>Spirochaetia</taxon>
        <taxon>Leptospirales</taxon>
        <taxon>Leptospiraceae</taxon>
        <taxon>Leptospira</taxon>
    </lineage>
</organism>
<keyword evidence="2" id="KW-1185">Reference proteome</keyword>
<sequence length="427" mass="45039">MRFDLRLTRPFLIVISLLAGVAASGGCKIEAPADPSRDAIFDFLIYNCRSNALGFGGDCVSHSSLFSPPEEERSICSETMDVVIQPSSWNRLQKELKKQAALGSSAPPSVSTFGISPGFFAFNGGVLAENGKIYPIPSGSNRFVEMDPEARTATPFATPPTIAAPGWFGGVLAFDGKIHGIPLNGTSFFELDPNTQTVGTYDITTFIPYAGGSLAPNGKIYPLPNLKTSFASVDPIAQTKLEFGGSPGNADYAGGVLGPNGKIYGIPNRGNIFAEIDPKTNSVTTMGAAPGITFKWAGGAIAPNGKIYGMSQTAFAFVEIDPIARTTTVFELVFEANAYSGGVLAPNGKIYGIPFDATMFVEVDPETKTATYFGAAPGGGAWSGGILAPNGKIYGFPYNSAEYLEIDPKANGKFCRSILLSAYLNKF</sequence>
<dbReference type="SUPFAM" id="SSF101898">
    <property type="entry name" value="NHL repeat"/>
    <property type="match status" value="1"/>
</dbReference>
<evidence type="ECO:0000313" key="1">
    <source>
        <dbReference type="EMBL" id="MDV6236008.1"/>
    </source>
</evidence>
<evidence type="ECO:0000313" key="2">
    <source>
        <dbReference type="Proteomes" id="UP000232122"/>
    </source>
</evidence>
<dbReference type="RefSeq" id="WP_317572928.1">
    <property type="nucleotide sequence ID" value="NZ_NPEF02000011.1"/>
</dbReference>
<accession>A0AAE4QN31</accession>
<dbReference type="EMBL" id="NPEF02000011">
    <property type="protein sequence ID" value="MDV6236008.1"/>
    <property type="molecule type" value="Genomic_DNA"/>
</dbReference>
<dbReference type="AlphaFoldDB" id="A0AAE4QN31"/>
<proteinExistence type="predicted"/>